<comment type="caution">
    <text evidence="3">The sequence shown here is derived from an EMBL/GenBank/DDBJ whole genome shotgun (WGS) entry which is preliminary data.</text>
</comment>
<protein>
    <submittedName>
        <fullName evidence="3">Resistance to Congo red protein</fullName>
    </submittedName>
</protein>
<feature type="region of interest" description="Disordered" evidence="1">
    <location>
        <begin position="1"/>
        <end position="64"/>
    </location>
</feature>
<feature type="compositionally biased region" description="Low complexity" evidence="1">
    <location>
        <begin position="15"/>
        <end position="61"/>
    </location>
</feature>
<sequence>MTVPPNYGPPPEQPQTPGYGYQSPYSGGQSPYGGQPQQPAYGGGAQQPPYGQDPGAPYGGPVLPPEPPKRNLGLIGGIVVGVTVLVLGAVLLVTLNLKGDKDDDTAEGGGDTSESASEEQHTPEEDATTPADDAGSEVGQCLPYESVVEGSGFGLVDCADATAFWEITAQSYDVADITVDDEGNLTDTAPVYEMCGATSGYIIAGEAWTKWDYVYSAGSLDSLYCLTAVGNPDPEEPGHLPHTPDVGECFDDSPQWWTVDCSSDLALYTLVETIPLDEPVADMTDEEADEQGAACATDWYWQMTDLEGRTHGFICGNDV</sequence>
<gene>
    <name evidence="3" type="ORF">ACFO8M_09905</name>
</gene>
<accession>A0ABV7Q0M5</accession>
<keyword evidence="2" id="KW-0472">Membrane</keyword>
<dbReference type="EMBL" id="JBHRWO010000010">
    <property type="protein sequence ID" value="MFC3492798.1"/>
    <property type="molecule type" value="Genomic_DNA"/>
</dbReference>
<feature type="transmembrane region" description="Helical" evidence="2">
    <location>
        <begin position="72"/>
        <end position="95"/>
    </location>
</feature>
<keyword evidence="4" id="KW-1185">Reference proteome</keyword>
<dbReference type="RefSeq" id="WP_387974077.1">
    <property type="nucleotide sequence ID" value="NZ_JBHRWO010000010.1"/>
</dbReference>
<keyword evidence="2" id="KW-1133">Transmembrane helix</keyword>
<evidence type="ECO:0000256" key="2">
    <source>
        <dbReference type="SAM" id="Phobius"/>
    </source>
</evidence>
<reference evidence="4" key="1">
    <citation type="journal article" date="2019" name="Int. J. Syst. Evol. Microbiol.">
        <title>The Global Catalogue of Microorganisms (GCM) 10K type strain sequencing project: providing services to taxonomists for standard genome sequencing and annotation.</title>
        <authorList>
            <consortium name="The Broad Institute Genomics Platform"/>
            <consortium name="The Broad Institute Genome Sequencing Center for Infectious Disease"/>
            <person name="Wu L."/>
            <person name="Ma J."/>
        </authorList>
    </citation>
    <scope>NUCLEOTIDE SEQUENCE [LARGE SCALE GENOMIC DNA]</scope>
    <source>
        <strain evidence="4">CGMCC 4.7396</strain>
    </source>
</reference>
<evidence type="ECO:0000313" key="4">
    <source>
        <dbReference type="Proteomes" id="UP001595712"/>
    </source>
</evidence>
<feature type="compositionally biased region" description="Pro residues" evidence="1">
    <location>
        <begin position="1"/>
        <end position="14"/>
    </location>
</feature>
<organism evidence="3 4">
    <name type="scientific">Glycomyces rhizosphaerae</name>
    <dbReference type="NCBI Taxonomy" id="2054422"/>
    <lineage>
        <taxon>Bacteria</taxon>
        <taxon>Bacillati</taxon>
        <taxon>Actinomycetota</taxon>
        <taxon>Actinomycetes</taxon>
        <taxon>Glycomycetales</taxon>
        <taxon>Glycomycetaceae</taxon>
        <taxon>Glycomyces</taxon>
    </lineage>
</organism>
<proteinExistence type="predicted"/>
<dbReference type="Proteomes" id="UP001595712">
    <property type="component" value="Unassembled WGS sequence"/>
</dbReference>
<dbReference type="SUPFAM" id="SSF81995">
    <property type="entry name" value="beta-sandwich domain of Sec23/24"/>
    <property type="match status" value="1"/>
</dbReference>
<name>A0ABV7Q0M5_9ACTN</name>
<evidence type="ECO:0000256" key="1">
    <source>
        <dbReference type="SAM" id="MobiDB-lite"/>
    </source>
</evidence>
<feature type="region of interest" description="Disordered" evidence="1">
    <location>
        <begin position="99"/>
        <end position="138"/>
    </location>
</feature>
<evidence type="ECO:0000313" key="3">
    <source>
        <dbReference type="EMBL" id="MFC3492798.1"/>
    </source>
</evidence>
<keyword evidence="2" id="KW-0812">Transmembrane</keyword>